<evidence type="ECO:0000259" key="3">
    <source>
        <dbReference type="Pfam" id="PF21771"/>
    </source>
</evidence>
<dbReference type="AlphaFoldDB" id="A0A3P8H0S8"/>
<organism evidence="4 5">
    <name type="scientific">Echinostoma caproni</name>
    <dbReference type="NCBI Taxonomy" id="27848"/>
    <lineage>
        <taxon>Eukaryota</taxon>
        <taxon>Metazoa</taxon>
        <taxon>Spiralia</taxon>
        <taxon>Lophotrochozoa</taxon>
        <taxon>Platyhelminthes</taxon>
        <taxon>Trematoda</taxon>
        <taxon>Digenea</taxon>
        <taxon>Plagiorchiida</taxon>
        <taxon>Echinostomata</taxon>
        <taxon>Echinostomatoidea</taxon>
        <taxon>Echinostomatidae</taxon>
        <taxon>Echinostoma</taxon>
    </lineage>
</organism>
<dbReference type="Proteomes" id="UP000272942">
    <property type="component" value="Unassembled WGS sequence"/>
</dbReference>
<feature type="coiled-coil region" evidence="2">
    <location>
        <begin position="61"/>
        <end position="146"/>
    </location>
</feature>
<accession>A0A3P8H0S8</accession>
<dbReference type="OrthoDB" id="10262929at2759"/>
<keyword evidence="5" id="KW-1185">Reference proteome</keyword>
<feature type="coiled-coil region" evidence="2">
    <location>
        <begin position="217"/>
        <end position="286"/>
    </location>
</feature>
<evidence type="ECO:0000256" key="2">
    <source>
        <dbReference type="SAM" id="Coils"/>
    </source>
</evidence>
<dbReference type="PANTHER" id="PTHR32083">
    <property type="entry name" value="CILIA AND FLAGELLA-ASSOCIATED PROTEIN 58-RELATED"/>
    <property type="match status" value="1"/>
</dbReference>
<protein>
    <recommendedName>
        <fullName evidence="3">Cilia- and flagella-associated protein 58 central coiled coil domain-containing protein</fullName>
    </recommendedName>
</protein>
<dbReference type="Pfam" id="PF21771">
    <property type="entry name" value="CFAP58_CC"/>
    <property type="match status" value="1"/>
</dbReference>
<evidence type="ECO:0000256" key="1">
    <source>
        <dbReference type="ARBA" id="ARBA00023054"/>
    </source>
</evidence>
<evidence type="ECO:0000313" key="4">
    <source>
        <dbReference type="EMBL" id="VDP77528.1"/>
    </source>
</evidence>
<dbReference type="GO" id="GO:0005856">
    <property type="term" value="C:cytoskeleton"/>
    <property type="evidence" value="ECO:0007669"/>
    <property type="project" value="TreeGrafter"/>
</dbReference>
<dbReference type="EMBL" id="UZAN01043087">
    <property type="protein sequence ID" value="VDP77528.1"/>
    <property type="molecule type" value="Genomic_DNA"/>
</dbReference>
<dbReference type="PANTHER" id="PTHR32083:SF34">
    <property type="entry name" value="COILED-COIL DOMAIN-CONTAINING PROTEIN 146"/>
    <property type="match status" value="1"/>
</dbReference>
<dbReference type="InterPro" id="IPR049270">
    <property type="entry name" value="CFAP58_CC"/>
</dbReference>
<gene>
    <name evidence="4" type="ORF">ECPE_LOCUS6145</name>
</gene>
<feature type="domain" description="Cilia- and flagella-associated protein 58 central coiled coil" evidence="3">
    <location>
        <begin position="135"/>
        <end position="419"/>
    </location>
</feature>
<sequence>MDSLRIKLDMESAKLEGQSAKKYRKIYDTQTQYDAVNSQLELKQQQAAELSLARTEMEVNMNHLTSERVQLHDRLKRETRERDELVQKNRKIEHTLQATRDMVKFAKIQRAERKTACTNLKMQGLEKELEAKKKKLLVEVVALQGNVLKQSGLSEAEQARVRHILAEQNQMNLELCDLRVEVVELSRLATIKSDEREQKARDFRTANSRYTRILDEIKTKKLQIQEYEKSLRETLRRSRDFAALYDAIKEERSNCLSLIQLAQQRMKEMEEKMRICVNEVQILRETFAQKNEQIGRQRSRYKISVSDRDMLRSELSKYDVLERELGSRREQLTMEVDSQNRIIAKNKQAMLQLKEDMSRVLRLRNNRAVQLIERNEELCVLQEKLRIQEQTEIRGEAELENLEEQIRWLEQEKKDLQRSIQLYQKKVIHRRELEDELTSRQIQFAVCKDHVTRLEKAVVDPTGPVIDPETGEPACLDLVQARELNGKDPDPAELRLKIDSIQCQLLAKEHKLLEFDMLLESINRLVEKLESRTIVDKDVTLQLAKKMNAHHTEVNQTTKQLKSRTAEMTMLMAIAIKLEQKVQERRTQLTQCHERMKINEVPCEEFVKAWNRYERRKNQKPLPIWEEYVYEDNWTTADERPNAYLPQLVSATTPPNTEGLEQRALVLHATHGPIPFGAHAPFHPTGPSANMRHFRKPKLPELEATVAQK</sequence>
<reference evidence="4 5" key="1">
    <citation type="submission" date="2018-11" db="EMBL/GenBank/DDBJ databases">
        <authorList>
            <consortium name="Pathogen Informatics"/>
        </authorList>
    </citation>
    <scope>NUCLEOTIDE SEQUENCE [LARGE SCALE GENOMIC DNA]</scope>
    <source>
        <strain evidence="4 5">Egypt</strain>
    </source>
</reference>
<evidence type="ECO:0000313" key="5">
    <source>
        <dbReference type="Proteomes" id="UP000272942"/>
    </source>
</evidence>
<keyword evidence="1 2" id="KW-0175">Coiled coil</keyword>
<proteinExistence type="predicted"/>
<feature type="coiled-coil region" evidence="2">
    <location>
        <begin position="385"/>
        <end position="426"/>
    </location>
</feature>
<name>A0A3P8H0S8_9TREM</name>